<reference evidence="6 7" key="1">
    <citation type="submission" date="2020-02" db="EMBL/GenBank/DDBJ databases">
        <authorList>
            <person name="Ferguson B K."/>
        </authorList>
    </citation>
    <scope>NUCLEOTIDE SEQUENCE [LARGE SCALE GENOMIC DNA]</scope>
</reference>
<evidence type="ECO:0000256" key="5">
    <source>
        <dbReference type="ARBA" id="ARBA00023157"/>
    </source>
</evidence>
<feature type="non-terminal residue" evidence="6">
    <location>
        <position position="1"/>
    </location>
</feature>
<dbReference type="PANTHER" id="PTHR28593">
    <property type="entry name" value="METEORIN-LIKE PROTEIN"/>
    <property type="match status" value="1"/>
</dbReference>
<keyword evidence="4" id="KW-0732">Signal</keyword>
<dbReference type="InterPro" id="IPR051998">
    <property type="entry name" value="Meteorin-like"/>
</dbReference>
<dbReference type="OrthoDB" id="6092325at2759"/>
<protein>
    <submittedName>
        <fullName evidence="6">Uncharacterized protein</fullName>
    </submittedName>
</protein>
<gene>
    <name evidence="6" type="ORF">NTEN_LOCUS6212</name>
</gene>
<dbReference type="AlphaFoldDB" id="A0A6H5GCT0"/>
<evidence type="ECO:0000256" key="3">
    <source>
        <dbReference type="ARBA" id="ARBA00022525"/>
    </source>
</evidence>
<evidence type="ECO:0000256" key="2">
    <source>
        <dbReference type="ARBA" id="ARBA00005669"/>
    </source>
</evidence>
<keyword evidence="3" id="KW-0964">Secreted</keyword>
<organism evidence="6 7">
    <name type="scientific">Nesidiocoris tenuis</name>
    <dbReference type="NCBI Taxonomy" id="355587"/>
    <lineage>
        <taxon>Eukaryota</taxon>
        <taxon>Metazoa</taxon>
        <taxon>Ecdysozoa</taxon>
        <taxon>Arthropoda</taxon>
        <taxon>Hexapoda</taxon>
        <taxon>Insecta</taxon>
        <taxon>Pterygota</taxon>
        <taxon>Neoptera</taxon>
        <taxon>Paraneoptera</taxon>
        <taxon>Hemiptera</taxon>
        <taxon>Heteroptera</taxon>
        <taxon>Panheteroptera</taxon>
        <taxon>Cimicomorpha</taxon>
        <taxon>Miridae</taxon>
        <taxon>Dicyphina</taxon>
        <taxon>Nesidiocoris</taxon>
    </lineage>
</organism>
<sequence>MTCKSRGSFGNRSDQTLTTGEELAVIISILPVPEFSLMAVAWFARDRKGVLNDCVFTWYGHPRSTPYLRGVLTGPLPCVTNYDSNCPSWPCNNPQTGKQVSASVTFLSIDIVLSMFLKSSLEDDYQNIDIFKIHDRYRYFSINIVLSISSMYKQFLCKYQFKCQYPVEFTSFVEHASVLLSNLYFPTSRSGLSGEEKRGVRPVYLRCSEGRLRWNYPEGALRVLLRLWGGGASGGREFRACLRPAPGLRLSASVYLEGPRSLNKLYAPQEPSERPHVRYVL</sequence>
<comment type="similarity">
    <text evidence="2">Belongs to the meteorin family.</text>
</comment>
<dbReference type="Proteomes" id="UP000479000">
    <property type="component" value="Unassembled WGS sequence"/>
</dbReference>
<dbReference type="GO" id="GO:0005179">
    <property type="term" value="F:hormone activity"/>
    <property type="evidence" value="ECO:0007669"/>
    <property type="project" value="TreeGrafter"/>
</dbReference>
<comment type="subcellular location">
    <subcellularLocation>
        <location evidence="1">Secreted</location>
    </subcellularLocation>
</comment>
<evidence type="ECO:0000313" key="6">
    <source>
        <dbReference type="EMBL" id="CAB0000030.1"/>
    </source>
</evidence>
<proteinExistence type="inferred from homology"/>
<dbReference type="EMBL" id="CADCXU010009086">
    <property type="protein sequence ID" value="CAB0000030.1"/>
    <property type="molecule type" value="Genomic_DNA"/>
</dbReference>
<keyword evidence="7" id="KW-1185">Reference proteome</keyword>
<accession>A0A6H5GCT0</accession>
<keyword evidence="5" id="KW-1015">Disulfide bond</keyword>
<evidence type="ECO:0000256" key="4">
    <source>
        <dbReference type="ARBA" id="ARBA00022729"/>
    </source>
</evidence>
<dbReference type="PANTHER" id="PTHR28593:SF3">
    <property type="entry name" value="METEORIN-LIKE PROTEIN"/>
    <property type="match status" value="1"/>
</dbReference>
<evidence type="ECO:0000313" key="7">
    <source>
        <dbReference type="Proteomes" id="UP000479000"/>
    </source>
</evidence>
<name>A0A6H5GCT0_9HEMI</name>
<evidence type="ECO:0000256" key="1">
    <source>
        <dbReference type="ARBA" id="ARBA00004613"/>
    </source>
</evidence>
<dbReference type="GO" id="GO:0005615">
    <property type="term" value="C:extracellular space"/>
    <property type="evidence" value="ECO:0007669"/>
    <property type="project" value="TreeGrafter"/>
</dbReference>
<feature type="non-terminal residue" evidence="6">
    <location>
        <position position="281"/>
    </location>
</feature>